<dbReference type="Proteomes" id="UP001153334">
    <property type="component" value="Unassembled WGS sequence"/>
</dbReference>
<name>A0ACC2HS66_9PEZI</name>
<protein>
    <submittedName>
        <fullName evidence="1">Uncharacterized protein</fullName>
    </submittedName>
</protein>
<evidence type="ECO:0000313" key="1">
    <source>
        <dbReference type="EMBL" id="KAJ8105668.1"/>
    </source>
</evidence>
<reference evidence="1" key="1">
    <citation type="submission" date="2022-11" db="EMBL/GenBank/DDBJ databases">
        <title>Genome Sequence of Nemania bipapillata.</title>
        <authorList>
            <person name="Buettner E."/>
        </authorList>
    </citation>
    <scope>NUCLEOTIDE SEQUENCE</scope>
    <source>
        <strain evidence="1">CP14</strain>
    </source>
</reference>
<dbReference type="EMBL" id="JAPESX010003122">
    <property type="protein sequence ID" value="KAJ8105668.1"/>
    <property type="molecule type" value="Genomic_DNA"/>
</dbReference>
<evidence type="ECO:0000313" key="2">
    <source>
        <dbReference type="Proteomes" id="UP001153334"/>
    </source>
</evidence>
<accession>A0ACC2HS66</accession>
<sequence length="66" mass="7423">MGHSAGLRAGTRYAFSRDFRKKGAIALTTYMRQYHVGDYVDIKCNAAVQKGMPHKVYHGKVNSFDT</sequence>
<gene>
    <name evidence="1" type="ORF">ONZ43_g7334</name>
</gene>
<comment type="caution">
    <text evidence="1">The sequence shown here is derived from an EMBL/GenBank/DDBJ whole genome shotgun (WGS) entry which is preliminary data.</text>
</comment>
<proteinExistence type="predicted"/>
<organism evidence="1 2">
    <name type="scientific">Nemania bipapillata</name>
    <dbReference type="NCBI Taxonomy" id="110536"/>
    <lineage>
        <taxon>Eukaryota</taxon>
        <taxon>Fungi</taxon>
        <taxon>Dikarya</taxon>
        <taxon>Ascomycota</taxon>
        <taxon>Pezizomycotina</taxon>
        <taxon>Sordariomycetes</taxon>
        <taxon>Xylariomycetidae</taxon>
        <taxon>Xylariales</taxon>
        <taxon>Xylariaceae</taxon>
        <taxon>Nemania</taxon>
    </lineage>
</organism>
<keyword evidence="2" id="KW-1185">Reference proteome</keyword>